<evidence type="ECO:0000256" key="5">
    <source>
        <dbReference type="ARBA" id="ARBA00022692"/>
    </source>
</evidence>
<dbReference type="InterPro" id="IPR050286">
    <property type="entry name" value="G_neg_Bact_CarbUptk_Porin"/>
</dbReference>
<keyword evidence="10" id="KW-0732">Signal</keyword>
<dbReference type="GO" id="GO:0009279">
    <property type="term" value="C:cell outer membrane"/>
    <property type="evidence" value="ECO:0007669"/>
    <property type="project" value="UniProtKB-SubCell"/>
</dbReference>
<dbReference type="Gene3D" id="2.40.170.10">
    <property type="entry name" value="Porin, LamB type"/>
    <property type="match status" value="1"/>
</dbReference>
<dbReference type="PANTHER" id="PTHR38762:SF1">
    <property type="entry name" value="CRYPTIC OUTER MEMBRANE PORIN BGLH-RELATED"/>
    <property type="match status" value="1"/>
</dbReference>
<dbReference type="EMBL" id="JAGKSB010000009">
    <property type="protein sequence ID" value="MBP3943676.1"/>
    <property type="molecule type" value="Genomic_DNA"/>
</dbReference>
<dbReference type="GO" id="GO:0015144">
    <property type="term" value="F:carbohydrate transmembrane transporter activity"/>
    <property type="evidence" value="ECO:0007669"/>
    <property type="project" value="TreeGrafter"/>
</dbReference>
<evidence type="ECO:0000256" key="2">
    <source>
        <dbReference type="ARBA" id="ARBA00007055"/>
    </source>
</evidence>
<comment type="similarity">
    <text evidence="2">Belongs to the porin LamB (TC 1.B.3) family.</text>
</comment>
<keyword evidence="6" id="KW-0406">Ion transport</keyword>
<evidence type="ECO:0000313" key="11">
    <source>
        <dbReference type="EMBL" id="MBP3943676.1"/>
    </source>
</evidence>
<dbReference type="PANTHER" id="PTHR38762">
    <property type="entry name" value="CRYPTIC OUTER MEMBRANE PORIN BGLH-RELATED"/>
    <property type="match status" value="1"/>
</dbReference>
<keyword evidence="12" id="KW-1185">Reference proteome</keyword>
<dbReference type="RefSeq" id="WP_353547176.1">
    <property type="nucleotide sequence ID" value="NZ_JAGKSB010000009.1"/>
</dbReference>
<dbReference type="AlphaFoldDB" id="A0A8T4HC05"/>
<evidence type="ECO:0000256" key="7">
    <source>
        <dbReference type="ARBA" id="ARBA00023114"/>
    </source>
</evidence>
<keyword evidence="8" id="KW-0472">Membrane</keyword>
<proteinExistence type="inferred from homology"/>
<comment type="subcellular location">
    <subcellularLocation>
        <location evidence="1">Cell outer membrane</location>
        <topology evidence="1">Multi-pass membrane protein</topology>
    </subcellularLocation>
</comment>
<dbReference type="InterPro" id="IPR003192">
    <property type="entry name" value="Porin_LamB"/>
</dbReference>
<keyword evidence="5" id="KW-0812">Transmembrane</keyword>
<dbReference type="GO" id="GO:0015288">
    <property type="term" value="F:porin activity"/>
    <property type="evidence" value="ECO:0007669"/>
    <property type="project" value="UniProtKB-KW"/>
</dbReference>
<evidence type="ECO:0000256" key="1">
    <source>
        <dbReference type="ARBA" id="ARBA00004571"/>
    </source>
</evidence>
<evidence type="ECO:0000313" key="12">
    <source>
        <dbReference type="Proteomes" id="UP000679691"/>
    </source>
</evidence>
<evidence type="ECO:0000256" key="4">
    <source>
        <dbReference type="ARBA" id="ARBA00022452"/>
    </source>
</evidence>
<dbReference type="InterPro" id="IPR036998">
    <property type="entry name" value="Porin_LamB_sf"/>
</dbReference>
<comment type="caution">
    <text evidence="11">The sequence shown here is derived from an EMBL/GenBank/DDBJ whole genome shotgun (WGS) entry which is preliminary data.</text>
</comment>
<evidence type="ECO:0000256" key="6">
    <source>
        <dbReference type="ARBA" id="ARBA00023065"/>
    </source>
</evidence>
<gene>
    <name evidence="11" type="ORF">J5U18_08890</name>
</gene>
<name>A0A8T4HC05_9SPHI</name>
<dbReference type="SUPFAM" id="SSF56935">
    <property type="entry name" value="Porins"/>
    <property type="match status" value="1"/>
</dbReference>
<dbReference type="GO" id="GO:0046930">
    <property type="term" value="C:pore complex"/>
    <property type="evidence" value="ECO:0007669"/>
    <property type="project" value="UniProtKB-KW"/>
</dbReference>
<dbReference type="Pfam" id="PF02264">
    <property type="entry name" value="LamB"/>
    <property type="match status" value="1"/>
</dbReference>
<protein>
    <submittedName>
        <fullName evidence="11">Carbohydrate porin</fullName>
    </submittedName>
</protein>
<evidence type="ECO:0000256" key="9">
    <source>
        <dbReference type="ARBA" id="ARBA00023237"/>
    </source>
</evidence>
<evidence type="ECO:0000256" key="10">
    <source>
        <dbReference type="SAM" id="SignalP"/>
    </source>
</evidence>
<sequence length="430" mass="49123">MLRKLAKLGITFLLIVPLKAVYADTQDTIPYNPHHLKSYGYLRTGIGGAQGKGQLVDFVLPSSAHKFRMGNEANNYAELSFQYTFQEKDSKKSFQLNYMASNFMPYGTKFTLANSNTAELYVRMNNIVDDVSLWVGRRYYDRRNVEMLDFFWSNVGQNADFGAGVEHIKLRNGKLNIAAFQFSQDRFLADSSYRGKSYTLDARVLDVKISSRLSVNGAVNVAYRAEDPLRKESPIWGASAFAWAKYKVNNMENTLTTAVRSGPLLTPNGYTGVPVASYENNLVNFNLAKARDYSIVNNFVYDDKERHAVQGALVYRKTYYGFENQHINWFSIGARYLYYLSRHVNLALEIGNDYVKDTKTNVAGSLQKITFAPQISWNKGYYSRPVIRPFVTYAHWSNSLMGKVGVSDQNDYFKKRTQGLTYGLQLEVWW</sequence>
<dbReference type="GO" id="GO:0015774">
    <property type="term" value="P:polysaccharide transport"/>
    <property type="evidence" value="ECO:0007669"/>
    <property type="project" value="TreeGrafter"/>
</dbReference>
<organism evidence="11 12">
    <name type="scientific">Rhinopithecimicrobium faecis</name>
    <dbReference type="NCBI Taxonomy" id="2820698"/>
    <lineage>
        <taxon>Bacteria</taxon>
        <taxon>Pseudomonadati</taxon>
        <taxon>Bacteroidota</taxon>
        <taxon>Sphingobacteriia</taxon>
        <taxon>Sphingobacteriales</taxon>
        <taxon>Sphingobacteriaceae</taxon>
        <taxon>Rhinopithecimicrobium</taxon>
    </lineage>
</organism>
<evidence type="ECO:0000256" key="3">
    <source>
        <dbReference type="ARBA" id="ARBA00022448"/>
    </source>
</evidence>
<dbReference type="Proteomes" id="UP000679691">
    <property type="component" value="Unassembled WGS sequence"/>
</dbReference>
<feature type="chain" id="PRO_5035788535" evidence="10">
    <location>
        <begin position="24"/>
        <end position="430"/>
    </location>
</feature>
<accession>A0A8T4HC05</accession>
<feature type="signal peptide" evidence="10">
    <location>
        <begin position="1"/>
        <end position="23"/>
    </location>
</feature>
<evidence type="ECO:0000256" key="8">
    <source>
        <dbReference type="ARBA" id="ARBA00023136"/>
    </source>
</evidence>
<reference evidence="11" key="1">
    <citation type="submission" date="2021-03" db="EMBL/GenBank/DDBJ databases">
        <authorList>
            <person name="Lu T."/>
            <person name="Wang Q."/>
            <person name="Han X."/>
        </authorList>
    </citation>
    <scope>NUCLEOTIDE SEQUENCE</scope>
    <source>
        <strain evidence="11">WQ 2009</strain>
    </source>
</reference>
<keyword evidence="9" id="KW-0998">Cell outer membrane</keyword>
<keyword evidence="3" id="KW-0813">Transport</keyword>
<dbReference type="GO" id="GO:0006811">
    <property type="term" value="P:monoatomic ion transport"/>
    <property type="evidence" value="ECO:0007669"/>
    <property type="project" value="UniProtKB-KW"/>
</dbReference>
<keyword evidence="4" id="KW-1134">Transmembrane beta strand</keyword>
<keyword evidence="7" id="KW-0626">Porin</keyword>